<dbReference type="STRING" id="277988.SAMN05216170_0503"/>
<evidence type="ECO:0000313" key="6">
    <source>
        <dbReference type="Proteomes" id="UP000182125"/>
    </source>
</evidence>
<organism evidence="3 5">
    <name type="scientific">Thermococcus thioreducens</name>
    <dbReference type="NCBI Taxonomy" id="277988"/>
    <lineage>
        <taxon>Archaea</taxon>
        <taxon>Methanobacteriati</taxon>
        <taxon>Methanobacteriota</taxon>
        <taxon>Thermococci</taxon>
        <taxon>Thermococcales</taxon>
        <taxon>Thermococcaceae</taxon>
        <taxon>Thermococcus</taxon>
    </lineage>
</organism>
<accession>A0A0Q2QQ29</accession>
<reference evidence="2 7" key="2">
    <citation type="submission" date="2016-04" db="EMBL/GenBank/DDBJ databases">
        <title>Complete genome sequence of Thermococcus thioreducens type strain OGL-20P.</title>
        <authorList>
            <person name="Oger P.M."/>
        </authorList>
    </citation>
    <scope>NUCLEOTIDE SEQUENCE [LARGE SCALE GENOMIC DNA]</scope>
    <source>
        <strain evidence="2 7">OGL-20P</strain>
    </source>
</reference>
<evidence type="ECO:0000259" key="1">
    <source>
        <dbReference type="Pfam" id="PF08241"/>
    </source>
</evidence>
<reference evidence="4 6" key="3">
    <citation type="submission" date="2016-10" db="EMBL/GenBank/DDBJ databases">
        <authorList>
            <person name="de Groot N.N."/>
        </authorList>
    </citation>
    <scope>NUCLEOTIDE SEQUENCE [LARGE SCALE GENOMIC DNA]</scope>
    <source>
        <strain evidence="4 6">OGL-20</strain>
    </source>
</reference>
<dbReference type="PATRIC" id="fig|277988.4.peg.1685"/>
<gene>
    <name evidence="2" type="ORF">A3L14_07230</name>
    <name evidence="3" type="ORF">AMR53_08005</name>
    <name evidence="4" type="ORF">SAMN05216170_0503</name>
</gene>
<dbReference type="EMBL" id="LIXN01000013">
    <property type="protein sequence ID" value="KQH82021.1"/>
    <property type="molecule type" value="Genomic_DNA"/>
</dbReference>
<reference evidence="3 5" key="1">
    <citation type="submission" date="2015-08" db="EMBL/GenBank/DDBJ databases">
        <title>Thermococcus thioreducens DSM 14981 genome sequencing.</title>
        <authorList>
            <person name="Hong S.-J."/>
            <person name="Kim M.-C."/>
            <person name="Shin J.-H."/>
        </authorList>
    </citation>
    <scope>NUCLEOTIDE SEQUENCE [LARGE SCALE GENOMIC DNA]</scope>
    <source>
        <strain evidence="3 5">DSM 14981</strain>
    </source>
</reference>
<dbReference type="GO" id="GO:0008757">
    <property type="term" value="F:S-adenosylmethionine-dependent methyltransferase activity"/>
    <property type="evidence" value="ECO:0007669"/>
    <property type="project" value="InterPro"/>
</dbReference>
<dbReference type="Pfam" id="PF08241">
    <property type="entry name" value="Methyltransf_11"/>
    <property type="match status" value="1"/>
</dbReference>
<dbReference type="KEGG" id="ttd:A3L14_07230"/>
<keyword evidence="4" id="KW-0489">Methyltransferase</keyword>
<sequence>MHRFSPEHAHVLDSEWRRKVFPAREVIGFALPEVPQREAAVDVGAGTGYLTVPLARAFKKVYAIEASPKMAEILKRRIEDEKLNNVEVVVTERPPDIGDFDLVVFSSVLHEMERPEEYLRWAGRAFILVAEWKKEPMPFGPPVEERLSPEDILRLAENFELVKYRELEYHYLMLLKPKT</sequence>
<dbReference type="Proteomes" id="UP000051862">
    <property type="component" value="Unassembled WGS sequence"/>
</dbReference>
<dbReference type="InterPro" id="IPR013216">
    <property type="entry name" value="Methyltransf_11"/>
</dbReference>
<dbReference type="AlphaFoldDB" id="A0A0Q2QQ29"/>
<dbReference type="Gene3D" id="3.40.50.150">
    <property type="entry name" value="Vaccinia Virus protein VP39"/>
    <property type="match status" value="1"/>
</dbReference>
<evidence type="ECO:0000313" key="3">
    <source>
        <dbReference type="EMBL" id="KQH82021.1"/>
    </source>
</evidence>
<dbReference type="SUPFAM" id="SSF53335">
    <property type="entry name" value="S-adenosyl-L-methionine-dependent methyltransferases"/>
    <property type="match status" value="1"/>
</dbReference>
<evidence type="ECO:0000313" key="7">
    <source>
        <dbReference type="Proteomes" id="UP000250136"/>
    </source>
</evidence>
<keyword evidence="7" id="KW-1185">Reference proteome</keyword>
<feature type="domain" description="Methyltransferase type 11" evidence="1">
    <location>
        <begin position="41"/>
        <end position="122"/>
    </location>
</feature>
<dbReference type="Proteomes" id="UP000250136">
    <property type="component" value="Chromosome"/>
</dbReference>
<evidence type="ECO:0000313" key="2">
    <source>
        <dbReference type="EMBL" id="ASJ12689.1"/>
    </source>
</evidence>
<dbReference type="CDD" id="cd02440">
    <property type="entry name" value="AdoMet_MTases"/>
    <property type="match status" value="1"/>
</dbReference>
<dbReference type="EMBL" id="CP015105">
    <property type="protein sequence ID" value="ASJ12689.1"/>
    <property type="molecule type" value="Genomic_DNA"/>
</dbReference>
<dbReference type="EMBL" id="FOIW01000001">
    <property type="protein sequence ID" value="SEV86684.1"/>
    <property type="molecule type" value="Genomic_DNA"/>
</dbReference>
<evidence type="ECO:0000313" key="4">
    <source>
        <dbReference type="EMBL" id="SEV86684.1"/>
    </source>
</evidence>
<dbReference type="GO" id="GO:0032259">
    <property type="term" value="P:methylation"/>
    <property type="evidence" value="ECO:0007669"/>
    <property type="project" value="UniProtKB-KW"/>
</dbReference>
<protein>
    <submittedName>
        <fullName evidence="4">Methyltransferase, FkbM family</fullName>
    </submittedName>
</protein>
<dbReference type="Proteomes" id="UP000182125">
    <property type="component" value="Unassembled WGS sequence"/>
</dbReference>
<evidence type="ECO:0000313" key="5">
    <source>
        <dbReference type="Proteomes" id="UP000051862"/>
    </source>
</evidence>
<dbReference type="GeneID" id="33334204"/>
<dbReference type="RefSeq" id="WP_055429756.1">
    <property type="nucleotide sequence ID" value="NZ_CP015105.1"/>
</dbReference>
<name>A0A0Q2QQ29_9EURY</name>
<dbReference type="OrthoDB" id="1018at2157"/>
<proteinExistence type="predicted"/>
<keyword evidence="4" id="KW-0808">Transferase</keyword>
<dbReference type="InterPro" id="IPR029063">
    <property type="entry name" value="SAM-dependent_MTases_sf"/>
</dbReference>